<dbReference type="SUPFAM" id="SSF50249">
    <property type="entry name" value="Nucleic acid-binding proteins"/>
    <property type="match status" value="4"/>
</dbReference>
<accession>A0A0G1UZ82</accession>
<sequence>MATSPNKAQEQQSFRQFVKTKPELFAVLKNGDLVEGWVLEKGANALMVDLGRYGLGIVYREELQNAREAVRGLEVGSVVHAKVREIDNEEGLVELSLTEAGKQKAWAEAQELQEKDEPIKVSIKGSNRGGLVTEIAGLPAFLPVSQLSTEHYPVKTSDEKNPAPDILEKLIGQELSVKIIDVNPRLSKLIISEKAATEISAKELVKNYEVGQVIEGIVSGVADFGVFVRFTENPAVEGLIHVSELSHKALENPKEVVNVDDAVTAKIVDIKDSKISLSLKALKPNPWEEAGKKYKSGDAVQGKIYALYPFGAIVDLEGDLQGQVHVSEFGGAEEMKEKLSLGQKCDFVIEDVKPDEKRIILKLKK</sequence>
<dbReference type="PROSITE" id="PS50126">
    <property type="entry name" value="S1"/>
    <property type="match status" value="4"/>
</dbReference>
<dbReference type="PANTHER" id="PTHR10724:SF7">
    <property type="entry name" value="SMALL RIBOSOMAL SUBUNIT PROTEIN BS1C"/>
    <property type="match status" value="1"/>
</dbReference>
<dbReference type="SMART" id="SM00316">
    <property type="entry name" value="S1"/>
    <property type="match status" value="4"/>
</dbReference>
<dbReference type="Proteomes" id="UP000034600">
    <property type="component" value="Unassembled WGS sequence"/>
</dbReference>
<dbReference type="GO" id="GO:1990904">
    <property type="term" value="C:ribonucleoprotein complex"/>
    <property type="evidence" value="ECO:0007669"/>
    <property type="project" value="UniProtKB-KW"/>
</dbReference>
<evidence type="ECO:0000256" key="2">
    <source>
        <dbReference type="ARBA" id="ARBA00022980"/>
    </source>
</evidence>
<dbReference type="PRINTS" id="PR00681">
    <property type="entry name" value="RIBOSOMALS1"/>
</dbReference>
<feature type="domain" description="S1 motif" evidence="4">
    <location>
        <begin position="31"/>
        <end position="98"/>
    </location>
</feature>
<comment type="similarity">
    <text evidence="1">Belongs to the bacterial ribosomal protein bS1 family.</text>
</comment>
<dbReference type="PATRIC" id="fig|1618666.3.peg.16"/>
<keyword evidence="3" id="KW-0687">Ribonucleoprotein</keyword>
<evidence type="ECO:0000313" key="5">
    <source>
        <dbReference type="EMBL" id="KKU99381.1"/>
    </source>
</evidence>
<dbReference type="EMBL" id="LCPO01000001">
    <property type="protein sequence ID" value="KKU99381.1"/>
    <property type="molecule type" value="Genomic_DNA"/>
</dbReference>
<dbReference type="AlphaFoldDB" id="A0A0G1UZ82"/>
<dbReference type="GO" id="GO:0003729">
    <property type="term" value="F:mRNA binding"/>
    <property type="evidence" value="ECO:0007669"/>
    <property type="project" value="TreeGrafter"/>
</dbReference>
<evidence type="ECO:0000259" key="4">
    <source>
        <dbReference type="PROSITE" id="PS50126"/>
    </source>
</evidence>
<gene>
    <name evidence="5" type="ORF">UY32_C0001G0016</name>
</gene>
<feature type="domain" description="S1 motif" evidence="4">
    <location>
        <begin position="211"/>
        <end position="280"/>
    </location>
</feature>
<protein>
    <submittedName>
        <fullName evidence="5">RNA binding S1 domain protein</fullName>
    </submittedName>
</protein>
<organism evidence="5 6">
    <name type="scientific">Candidatus Jorgensenbacteria bacterium GW2011_GWC1_48_8</name>
    <dbReference type="NCBI Taxonomy" id="1618666"/>
    <lineage>
        <taxon>Bacteria</taxon>
        <taxon>Candidatus Joergenseniibacteriota</taxon>
    </lineage>
</organism>
<keyword evidence="2" id="KW-0689">Ribosomal protein</keyword>
<proteinExistence type="inferred from homology"/>
<dbReference type="InterPro" id="IPR012340">
    <property type="entry name" value="NA-bd_OB-fold"/>
</dbReference>
<dbReference type="GO" id="GO:0003735">
    <property type="term" value="F:structural constituent of ribosome"/>
    <property type="evidence" value="ECO:0007669"/>
    <property type="project" value="TreeGrafter"/>
</dbReference>
<dbReference type="InterPro" id="IPR035104">
    <property type="entry name" value="Ribosomal_protein_S1-like"/>
</dbReference>
<feature type="domain" description="S1 motif" evidence="4">
    <location>
        <begin position="116"/>
        <end position="194"/>
    </location>
</feature>
<dbReference type="GO" id="GO:0006412">
    <property type="term" value="P:translation"/>
    <property type="evidence" value="ECO:0007669"/>
    <property type="project" value="TreeGrafter"/>
</dbReference>
<dbReference type="InterPro" id="IPR050437">
    <property type="entry name" value="Ribos_protein_bS1-like"/>
</dbReference>
<name>A0A0G1UZ82_9BACT</name>
<comment type="caution">
    <text evidence="5">The sequence shown here is derived from an EMBL/GenBank/DDBJ whole genome shotgun (WGS) entry which is preliminary data.</text>
</comment>
<evidence type="ECO:0000256" key="1">
    <source>
        <dbReference type="ARBA" id="ARBA00006767"/>
    </source>
</evidence>
<feature type="domain" description="S1 motif" evidence="4">
    <location>
        <begin position="297"/>
        <end position="364"/>
    </location>
</feature>
<dbReference type="InterPro" id="IPR003029">
    <property type="entry name" value="S1_domain"/>
</dbReference>
<evidence type="ECO:0000256" key="3">
    <source>
        <dbReference type="ARBA" id="ARBA00023274"/>
    </source>
</evidence>
<dbReference type="Pfam" id="PF00575">
    <property type="entry name" value="S1"/>
    <property type="match status" value="3"/>
</dbReference>
<dbReference type="Gene3D" id="2.40.50.140">
    <property type="entry name" value="Nucleic acid-binding proteins"/>
    <property type="match status" value="4"/>
</dbReference>
<dbReference type="CDD" id="cd04465">
    <property type="entry name" value="S1_RPS1_repeat_ec2_hs2"/>
    <property type="match status" value="1"/>
</dbReference>
<evidence type="ECO:0000313" key="6">
    <source>
        <dbReference type="Proteomes" id="UP000034600"/>
    </source>
</evidence>
<dbReference type="GO" id="GO:0005840">
    <property type="term" value="C:ribosome"/>
    <property type="evidence" value="ECO:0007669"/>
    <property type="project" value="UniProtKB-KW"/>
</dbReference>
<dbReference type="PANTHER" id="PTHR10724">
    <property type="entry name" value="30S RIBOSOMAL PROTEIN S1"/>
    <property type="match status" value="1"/>
</dbReference>
<reference evidence="5 6" key="1">
    <citation type="journal article" date="2015" name="Nature">
        <title>rRNA introns, odd ribosomes, and small enigmatic genomes across a large radiation of phyla.</title>
        <authorList>
            <person name="Brown C.T."/>
            <person name="Hug L.A."/>
            <person name="Thomas B.C."/>
            <person name="Sharon I."/>
            <person name="Castelle C.J."/>
            <person name="Singh A."/>
            <person name="Wilkins M.J."/>
            <person name="Williams K.H."/>
            <person name="Banfield J.F."/>
        </authorList>
    </citation>
    <scope>NUCLEOTIDE SEQUENCE [LARGE SCALE GENOMIC DNA]</scope>
</reference>